<sequence length="142" mass="14931">MQAKSVHLAVNVTLPSLCTFLSSSHFGITDSLTSRGASKSTFSASPSPPFPPPSPPLPPPPPSPPFSSRQLALSFTPIVGHAIVVVTLQNWLFFPANEALKSLKATSSPATGLGSPVSGLQSPVTGYRLPVTDMPLDLRDWQ</sequence>
<evidence type="ECO:0000313" key="3">
    <source>
        <dbReference type="EMBL" id="KAL5105499.1"/>
    </source>
</evidence>
<gene>
    <name evidence="3" type="ORF">TcWFU_006055</name>
</gene>
<keyword evidence="4" id="KW-1185">Reference proteome</keyword>
<keyword evidence="2" id="KW-0812">Transmembrane</keyword>
<dbReference type="Proteomes" id="UP001651158">
    <property type="component" value="Unassembled WGS sequence"/>
</dbReference>
<comment type="caution">
    <text evidence="3">The sequence shown here is derived from an EMBL/GenBank/DDBJ whole genome shotgun (WGS) entry which is preliminary data.</text>
</comment>
<feature type="transmembrane region" description="Helical" evidence="2">
    <location>
        <begin position="71"/>
        <end position="94"/>
    </location>
</feature>
<name>A0ABR4Q797_9CEST</name>
<dbReference type="EMBL" id="JAKROA010000008">
    <property type="protein sequence ID" value="KAL5105499.1"/>
    <property type="molecule type" value="Genomic_DNA"/>
</dbReference>
<evidence type="ECO:0000256" key="1">
    <source>
        <dbReference type="SAM" id="MobiDB-lite"/>
    </source>
</evidence>
<reference evidence="3 4" key="1">
    <citation type="journal article" date="2022" name="Front. Cell. Infect. Microbiol.">
        <title>The Genomes of Two Strains of Taenia crassiceps the Animal Model for the Study of Human Cysticercosis.</title>
        <authorList>
            <person name="Bobes R.J."/>
            <person name="Estrada K."/>
            <person name="Rios-Valencia D.G."/>
            <person name="Calderon-Gallegos A."/>
            <person name="de la Torre P."/>
            <person name="Carrero J.C."/>
            <person name="Sanchez-Flores A."/>
            <person name="Laclette J.P."/>
        </authorList>
    </citation>
    <scope>NUCLEOTIDE SEQUENCE [LARGE SCALE GENOMIC DNA]</scope>
    <source>
        <strain evidence="3">WFUcys</strain>
    </source>
</reference>
<evidence type="ECO:0000256" key="2">
    <source>
        <dbReference type="SAM" id="Phobius"/>
    </source>
</evidence>
<organism evidence="3 4">
    <name type="scientific">Taenia crassiceps</name>
    <dbReference type="NCBI Taxonomy" id="6207"/>
    <lineage>
        <taxon>Eukaryota</taxon>
        <taxon>Metazoa</taxon>
        <taxon>Spiralia</taxon>
        <taxon>Lophotrochozoa</taxon>
        <taxon>Platyhelminthes</taxon>
        <taxon>Cestoda</taxon>
        <taxon>Eucestoda</taxon>
        <taxon>Cyclophyllidea</taxon>
        <taxon>Taeniidae</taxon>
        <taxon>Taenia</taxon>
    </lineage>
</organism>
<accession>A0ABR4Q797</accession>
<keyword evidence="2" id="KW-0472">Membrane</keyword>
<proteinExistence type="predicted"/>
<protein>
    <submittedName>
        <fullName evidence="3">Uncharacterized protein</fullName>
    </submittedName>
</protein>
<evidence type="ECO:0000313" key="4">
    <source>
        <dbReference type="Proteomes" id="UP001651158"/>
    </source>
</evidence>
<feature type="region of interest" description="Disordered" evidence="1">
    <location>
        <begin position="36"/>
        <end position="68"/>
    </location>
</feature>
<feature type="compositionally biased region" description="Pro residues" evidence="1">
    <location>
        <begin position="46"/>
        <end position="65"/>
    </location>
</feature>
<keyword evidence="2" id="KW-1133">Transmembrane helix</keyword>